<dbReference type="CDD" id="cd17320">
    <property type="entry name" value="MFS_MdfA_MDR_like"/>
    <property type="match status" value="1"/>
</dbReference>
<dbReference type="FunFam" id="1.20.1720.10:FF:000005">
    <property type="entry name" value="Bcr/CflA family efflux transporter"/>
    <property type="match status" value="1"/>
</dbReference>
<comment type="caution">
    <text evidence="11">The sequence shown here is derived from an EMBL/GenBank/DDBJ whole genome shotgun (WGS) entry which is preliminary data.</text>
</comment>
<feature type="transmembrane region" description="Helical" evidence="9">
    <location>
        <begin position="239"/>
        <end position="259"/>
    </location>
</feature>
<evidence type="ECO:0000256" key="6">
    <source>
        <dbReference type="ARBA" id="ARBA00022692"/>
    </source>
</evidence>
<dbReference type="InterPro" id="IPR001958">
    <property type="entry name" value="Tet-R_TetA/multi-R_MdtG-like"/>
</dbReference>
<evidence type="ECO:0000313" key="12">
    <source>
        <dbReference type="Proteomes" id="UP000275401"/>
    </source>
</evidence>
<evidence type="ECO:0000313" key="11">
    <source>
        <dbReference type="EMBL" id="RNF78168.1"/>
    </source>
</evidence>
<dbReference type="PANTHER" id="PTHR23502">
    <property type="entry name" value="MAJOR FACILITATOR SUPERFAMILY"/>
    <property type="match status" value="1"/>
</dbReference>
<dbReference type="PROSITE" id="PS50850">
    <property type="entry name" value="MFS"/>
    <property type="match status" value="1"/>
</dbReference>
<dbReference type="PROSITE" id="PS00216">
    <property type="entry name" value="SUGAR_TRANSPORT_1"/>
    <property type="match status" value="1"/>
</dbReference>
<dbReference type="PRINTS" id="PR01035">
    <property type="entry name" value="TCRTETA"/>
</dbReference>
<keyword evidence="12" id="KW-1185">Reference proteome</keyword>
<feature type="domain" description="Major facilitator superfamily (MFS) profile" evidence="10">
    <location>
        <begin position="28"/>
        <end position="416"/>
    </location>
</feature>
<evidence type="ECO:0000256" key="4">
    <source>
        <dbReference type="ARBA" id="ARBA00022448"/>
    </source>
</evidence>
<evidence type="ECO:0000256" key="1">
    <source>
        <dbReference type="ARBA" id="ARBA00004651"/>
    </source>
</evidence>
<feature type="transmembrane region" description="Helical" evidence="9">
    <location>
        <begin position="388"/>
        <end position="409"/>
    </location>
</feature>
<dbReference type="Gene3D" id="1.20.1720.10">
    <property type="entry name" value="Multidrug resistance protein D"/>
    <property type="match status" value="1"/>
</dbReference>
<evidence type="ECO:0000256" key="2">
    <source>
        <dbReference type="ARBA" id="ARBA00006236"/>
    </source>
</evidence>
<evidence type="ECO:0000259" key="10">
    <source>
        <dbReference type="PROSITE" id="PS50850"/>
    </source>
</evidence>
<evidence type="ECO:0000256" key="9">
    <source>
        <dbReference type="SAM" id="Phobius"/>
    </source>
</evidence>
<organism evidence="11 12">
    <name type="scientific">Streptomyces botrytidirepellens</name>
    <dbReference type="NCBI Taxonomy" id="2486417"/>
    <lineage>
        <taxon>Bacteria</taxon>
        <taxon>Bacillati</taxon>
        <taxon>Actinomycetota</taxon>
        <taxon>Actinomycetes</taxon>
        <taxon>Kitasatosporales</taxon>
        <taxon>Streptomycetaceae</taxon>
        <taxon>Streptomyces</taxon>
    </lineage>
</organism>
<evidence type="ECO:0000256" key="3">
    <source>
        <dbReference type="ARBA" id="ARBA00007520"/>
    </source>
</evidence>
<keyword evidence="6 9" id="KW-0812">Transmembrane</keyword>
<dbReference type="NCBIfam" id="TIGR00710">
    <property type="entry name" value="efflux_Bcr_CflA"/>
    <property type="match status" value="1"/>
</dbReference>
<dbReference type="AlphaFoldDB" id="A0A3M8SAI6"/>
<protein>
    <submittedName>
        <fullName evidence="11">Bcr/CflA family drug resistance efflux transporter</fullName>
    </submittedName>
</protein>
<feature type="transmembrane region" description="Helical" evidence="9">
    <location>
        <begin position="28"/>
        <end position="46"/>
    </location>
</feature>
<feature type="transmembrane region" description="Helical" evidence="9">
    <location>
        <begin position="155"/>
        <end position="174"/>
    </location>
</feature>
<dbReference type="InterPro" id="IPR011701">
    <property type="entry name" value="MFS"/>
</dbReference>
<keyword evidence="7 9" id="KW-1133">Transmembrane helix</keyword>
<feature type="transmembrane region" description="Helical" evidence="9">
    <location>
        <begin position="364"/>
        <end position="382"/>
    </location>
</feature>
<keyword evidence="5" id="KW-1003">Cell membrane</keyword>
<proteinExistence type="inferred from homology"/>
<feature type="transmembrane region" description="Helical" evidence="9">
    <location>
        <begin position="186"/>
        <end position="206"/>
    </location>
</feature>
<accession>A0A3M8SAI6</accession>
<feature type="transmembrane region" description="Helical" evidence="9">
    <location>
        <begin position="324"/>
        <end position="343"/>
    </location>
</feature>
<feature type="transmembrane region" description="Helical" evidence="9">
    <location>
        <begin position="98"/>
        <end position="118"/>
    </location>
</feature>
<evidence type="ECO:0000256" key="7">
    <source>
        <dbReference type="ARBA" id="ARBA00022989"/>
    </source>
</evidence>
<feature type="transmembrane region" description="Helical" evidence="9">
    <location>
        <begin position="124"/>
        <end position="143"/>
    </location>
</feature>
<dbReference type="SUPFAM" id="SSF103473">
    <property type="entry name" value="MFS general substrate transporter"/>
    <property type="match status" value="1"/>
</dbReference>
<comment type="similarity">
    <text evidence="2">Belongs to the major facilitator superfamily. Bcr/CmlA family.</text>
</comment>
<dbReference type="PANTHER" id="PTHR23502:SF132">
    <property type="entry name" value="POLYAMINE TRANSPORTER 2-RELATED"/>
    <property type="match status" value="1"/>
</dbReference>
<dbReference type="InterPro" id="IPR036259">
    <property type="entry name" value="MFS_trans_sf"/>
</dbReference>
<comment type="subcellular location">
    <subcellularLocation>
        <location evidence="1">Cell membrane</location>
        <topology evidence="1">Multi-pass membrane protein</topology>
    </subcellularLocation>
</comment>
<dbReference type="Pfam" id="PF07690">
    <property type="entry name" value="MFS_1"/>
    <property type="match status" value="1"/>
</dbReference>
<dbReference type="InterPro" id="IPR005829">
    <property type="entry name" value="Sugar_transporter_CS"/>
</dbReference>
<name>A0A3M8SAI6_9ACTN</name>
<dbReference type="GO" id="GO:0042910">
    <property type="term" value="F:xenobiotic transmembrane transporter activity"/>
    <property type="evidence" value="ECO:0007669"/>
    <property type="project" value="InterPro"/>
</dbReference>
<feature type="transmembrane region" description="Helical" evidence="9">
    <location>
        <begin position="300"/>
        <end position="318"/>
    </location>
</feature>
<dbReference type="Proteomes" id="UP000275401">
    <property type="component" value="Unassembled WGS sequence"/>
</dbReference>
<feature type="transmembrane region" description="Helical" evidence="9">
    <location>
        <begin position="271"/>
        <end position="288"/>
    </location>
</feature>
<dbReference type="EMBL" id="RIBZ01000882">
    <property type="protein sequence ID" value="RNF78168.1"/>
    <property type="molecule type" value="Genomic_DNA"/>
</dbReference>
<evidence type="ECO:0000256" key="8">
    <source>
        <dbReference type="ARBA" id="ARBA00023136"/>
    </source>
</evidence>
<comment type="similarity">
    <text evidence="3">Belongs to the major facilitator superfamily. TCR/Tet family.</text>
</comment>
<reference evidence="11 12" key="1">
    <citation type="submission" date="2018-11" db="EMBL/GenBank/DDBJ databases">
        <title>The Potential of Streptomyces as Biocontrol Agents against the Tomato grey mould, Botrytis cinerea (Gray mold) Frontiers in Microbiology.</title>
        <authorList>
            <person name="Li D."/>
        </authorList>
    </citation>
    <scope>NUCLEOTIDE SEQUENCE [LARGE SCALE GENOMIC DNA]</scope>
    <source>
        <strain evidence="11 12">NEAU-LD23</strain>
    </source>
</reference>
<dbReference type="NCBIfam" id="NF008314">
    <property type="entry name" value="PRK11102.1"/>
    <property type="match status" value="1"/>
</dbReference>
<feature type="transmembrane region" description="Helical" evidence="9">
    <location>
        <begin position="66"/>
        <end position="86"/>
    </location>
</feature>
<dbReference type="GO" id="GO:0005886">
    <property type="term" value="C:plasma membrane"/>
    <property type="evidence" value="ECO:0007669"/>
    <property type="project" value="UniProtKB-SubCell"/>
</dbReference>
<dbReference type="InterPro" id="IPR020846">
    <property type="entry name" value="MFS_dom"/>
</dbReference>
<dbReference type="GO" id="GO:1990961">
    <property type="term" value="P:xenobiotic detoxification by transmembrane export across the plasma membrane"/>
    <property type="evidence" value="ECO:0007669"/>
    <property type="project" value="InterPro"/>
</dbReference>
<keyword evidence="4" id="KW-0813">Transport</keyword>
<sequence>MVTLLLMDTAATSPTVSTPPAPVAPPRALRLLIVLGALSAFGPLSLDMYLPALPALARDFAVPDAAVQLTLTSCLIGLAVGQLIAGPLSDRWGRRVPLLIGLAGYLVASVLCAVAPNVGALTGLRAVQGIAGAAGIVISRAIVRDLYEGTAAARFFSLLMLVNGLAPILAPVVGGQLLRFTSWRGVFLVLALIGALLLAATVVVVGETLPSARRRRGGLGQTVRSFGALLRDPGFLRPALAGGCAFAAMFAYISASSFVLQKTYGLDPQQFSIVFAANALGIALLGQGNARLLRRRSPSSLLRAGLALCAAGGGALLLSVLADLGVAAVLASLFALVSSIGLIMPNSTALSMSGHPEMAGTASALLGLLQYALGGIAAPLTGLGGNGAALPMALAIAASAAAAVVVHLWPVRRETTA</sequence>
<dbReference type="InterPro" id="IPR004812">
    <property type="entry name" value="Efflux_drug-R_Bcr/CmlA"/>
</dbReference>
<keyword evidence="8 9" id="KW-0472">Membrane</keyword>
<gene>
    <name evidence="11" type="ORF">EEJ42_49150</name>
</gene>
<evidence type="ECO:0000256" key="5">
    <source>
        <dbReference type="ARBA" id="ARBA00022475"/>
    </source>
</evidence>